<evidence type="ECO:0000313" key="2">
    <source>
        <dbReference type="EMBL" id="OGL67138.1"/>
    </source>
</evidence>
<feature type="compositionally biased region" description="Basic and acidic residues" evidence="1">
    <location>
        <begin position="172"/>
        <end position="185"/>
    </location>
</feature>
<dbReference type="EMBL" id="MGDT01000003">
    <property type="protein sequence ID" value="OGL67138.1"/>
    <property type="molecule type" value="Genomic_DNA"/>
</dbReference>
<proteinExistence type="predicted"/>
<protein>
    <submittedName>
        <fullName evidence="2">Uncharacterized protein</fullName>
    </submittedName>
</protein>
<gene>
    <name evidence="2" type="ORF">A2856_03665</name>
</gene>
<dbReference type="AlphaFoldDB" id="A0A1F7TNF0"/>
<organism evidence="2 3">
    <name type="scientific">Candidatus Uhrbacteria bacterium RIFCSPHIGHO2_01_FULL_63_20</name>
    <dbReference type="NCBI Taxonomy" id="1802385"/>
    <lineage>
        <taxon>Bacteria</taxon>
        <taxon>Candidatus Uhriibacteriota</taxon>
    </lineage>
</organism>
<feature type="compositionally biased region" description="Basic residues" evidence="1">
    <location>
        <begin position="189"/>
        <end position="198"/>
    </location>
</feature>
<feature type="region of interest" description="Disordered" evidence="1">
    <location>
        <begin position="171"/>
        <end position="198"/>
    </location>
</feature>
<comment type="caution">
    <text evidence="2">The sequence shown here is derived from an EMBL/GenBank/DDBJ whole genome shotgun (WGS) entry which is preliminary data.</text>
</comment>
<reference evidence="2 3" key="1">
    <citation type="journal article" date="2016" name="Nat. Commun.">
        <title>Thousands of microbial genomes shed light on interconnected biogeochemical processes in an aquifer system.</title>
        <authorList>
            <person name="Anantharaman K."/>
            <person name="Brown C.T."/>
            <person name="Hug L.A."/>
            <person name="Sharon I."/>
            <person name="Castelle C.J."/>
            <person name="Probst A.J."/>
            <person name="Thomas B.C."/>
            <person name="Singh A."/>
            <person name="Wilkins M.J."/>
            <person name="Karaoz U."/>
            <person name="Brodie E.L."/>
            <person name="Williams K.H."/>
            <person name="Hubbard S.S."/>
            <person name="Banfield J.F."/>
        </authorList>
    </citation>
    <scope>NUCLEOTIDE SEQUENCE [LARGE SCALE GENOMIC DNA]</scope>
</reference>
<sequence length="279" mass="30693">MLPLTLTEDAFEERPAWMLELEKDIHDGSVRTEPVLRHMAELMKAQRDALFQIRDEVALARVTLEDAHERGFDTNAAVARIEGAVEKNGVTLEVVSCNALMANRQSRKVAVQMPRVLQTAEACVVAADAAGRVAKDEASRQGRRVLAAVEAFRKEHRMPREIALVDVVVTPEPERRTPSTRDRTPSPHRASKVGRSSRMKQAATAAAMLVVAACNLSLAPHEMTERGRCTYDVPTGLPDHDPTTGLPIVTCDGAPALLMKEYPDGSVDYKDYVPALTHR</sequence>
<evidence type="ECO:0000256" key="1">
    <source>
        <dbReference type="SAM" id="MobiDB-lite"/>
    </source>
</evidence>
<dbReference type="Proteomes" id="UP000177885">
    <property type="component" value="Unassembled WGS sequence"/>
</dbReference>
<evidence type="ECO:0000313" key="3">
    <source>
        <dbReference type="Proteomes" id="UP000177885"/>
    </source>
</evidence>
<accession>A0A1F7TNF0</accession>
<name>A0A1F7TNF0_9BACT</name>